<keyword evidence="1" id="KW-0732">Signal</keyword>
<name>A0A3P3W2L8_9FLAO</name>
<accession>A0A3P3W2L8</accession>
<dbReference type="GO" id="GO:0055085">
    <property type="term" value="P:transmembrane transport"/>
    <property type="evidence" value="ECO:0007669"/>
    <property type="project" value="InterPro"/>
</dbReference>
<organism evidence="3 4">
    <name type="scientific">Paenimyroides tangerinum</name>
    <dbReference type="NCBI Taxonomy" id="2488728"/>
    <lineage>
        <taxon>Bacteria</taxon>
        <taxon>Pseudomonadati</taxon>
        <taxon>Bacteroidota</taxon>
        <taxon>Flavobacteriia</taxon>
        <taxon>Flavobacteriales</taxon>
        <taxon>Flavobacteriaceae</taxon>
        <taxon>Paenimyroides</taxon>
    </lineage>
</organism>
<dbReference type="EMBL" id="RQVQ01000042">
    <property type="protein sequence ID" value="RRJ88156.1"/>
    <property type="molecule type" value="Genomic_DNA"/>
</dbReference>
<comment type="caution">
    <text evidence="3">The sequence shown here is derived from an EMBL/GenBank/DDBJ whole genome shotgun (WGS) entry which is preliminary data.</text>
</comment>
<dbReference type="Gene3D" id="3.30.1150.10">
    <property type="match status" value="1"/>
</dbReference>
<sequence length="230" mass="26361">MSNIYSYKNTILILIFLLTNSLFAQNDSLNQVKAQPPFETIEYVSQIISNLNLPEEKVANLPNENITFNLSFFVSNEGKVNNVRIKNDNYELNSYFENAMKSLPNWIPAKINGENKSSREQLVISVKLKADEETKALPEIGLRKFNQELISKIFKDVESLDGQDLIFRVTFIVEEDGSLTNIKIVESNSPLYHSEIVRVIKSMPKWNPARENGIPVRSTFSMPVRIIFEK</sequence>
<feature type="domain" description="TonB C-terminal" evidence="2">
    <location>
        <begin position="168"/>
        <end position="225"/>
    </location>
</feature>
<feature type="chain" id="PRO_5017921844" description="TonB C-terminal domain-containing protein" evidence="1">
    <location>
        <begin position="25"/>
        <end position="230"/>
    </location>
</feature>
<dbReference type="Proteomes" id="UP000275719">
    <property type="component" value="Unassembled WGS sequence"/>
</dbReference>
<evidence type="ECO:0000259" key="2">
    <source>
        <dbReference type="Pfam" id="PF03544"/>
    </source>
</evidence>
<dbReference type="OrthoDB" id="1352583at2"/>
<dbReference type="Pfam" id="PF03544">
    <property type="entry name" value="TonB_C"/>
    <property type="match status" value="1"/>
</dbReference>
<evidence type="ECO:0000256" key="1">
    <source>
        <dbReference type="SAM" id="SignalP"/>
    </source>
</evidence>
<feature type="signal peptide" evidence="1">
    <location>
        <begin position="1"/>
        <end position="24"/>
    </location>
</feature>
<dbReference type="AlphaFoldDB" id="A0A3P3W2L8"/>
<protein>
    <recommendedName>
        <fullName evidence="2">TonB C-terminal domain-containing protein</fullName>
    </recommendedName>
</protein>
<evidence type="ECO:0000313" key="3">
    <source>
        <dbReference type="EMBL" id="RRJ88156.1"/>
    </source>
</evidence>
<evidence type="ECO:0000313" key="4">
    <source>
        <dbReference type="Proteomes" id="UP000275719"/>
    </source>
</evidence>
<dbReference type="InterPro" id="IPR037682">
    <property type="entry name" value="TonB_C"/>
</dbReference>
<keyword evidence="4" id="KW-1185">Reference proteome</keyword>
<gene>
    <name evidence="3" type="ORF">EG240_13900</name>
</gene>
<dbReference type="RefSeq" id="WP_125019962.1">
    <property type="nucleotide sequence ID" value="NZ_RQVQ01000042.1"/>
</dbReference>
<proteinExistence type="predicted"/>
<reference evidence="3 4" key="1">
    <citation type="submission" date="2018-11" db="EMBL/GenBank/DDBJ databases">
        <title>Flavobacterium sp. nov., YIM 102701-2 draft genome.</title>
        <authorList>
            <person name="Li G."/>
            <person name="Jiang Y."/>
        </authorList>
    </citation>
    <scope>NUCLEOTIDE SEQUENCE [LARGE SCALE GENOMIC DNA]</scope>
    <source>
        <strain evidence="3 4">YIM 102701-2</strain>
    </source>
</reference>
<dbReference type="SUPFAM" id="SSF74653">
    <property type="entry name" value="TolA/TonB C-terminal domain"/>
    <property type="match status" value="1"/>
</dbReference>